<feature type="compositionally biased region" description="Polar residues" evidence="1">
    <location>
        <begin position="183"/>
        <end position="196"/>
    </location>
</feature>
<dbReference type="EMBL" id="QEAM01000225">
    <property type="protein sequence ID" value="TPX43399.1"/>
    <property type="molecule type" value="Genomic_DNA"/>
</dbReference>
<comment type="caution">
    <text evidence="3">The sequence shown here is derived from an EMBL/GenBank/DDBJ whole genome shotgun (WGS) entry which is preliminary data.</text>
</comment>
<evidence type="ECO:0000256" key="1">
    <source>
        <dbReference type="SAM" id="MobiDB-lite"/>
    </source>
</evidence>
<evidence type="ECO:0000313" key="4">
    <source>
        <dbReference type="Proteomes" id="UP000320475"/>
    </source>
</evidence>
<dbReference type="InterPro" id="IPR038765">
    <property type="entry name" value="Papain-like_cys_pep_sf"/>
</dbReference>
<dbReference type="AlphaFoldDB" id="A0A507CW30"/>
<sequence length="439" mass="49187">MTHDAMMMMMHSVPDIIVTPPTETGLLPLGFHIPWERPSGLPNTAATRARSQLNATFQIILNLPYLSCELPCNPPFHDINEFTLMVRKAHMDSPLPDDDTHISYHWLHRHLSHPPDHVPYTALIAALLDKIISQTRFGDRFFIEFATRKGYMAFRRGLASNHSSPASNDSAIDVSSSYPAAARFSQNTSPQHPSSDSDNEEPSLPPPANDTYTAIHEKDLENNSPLRRRLTRRRSYSRIPLKGNPVVQYPTYLALDVSSFSEPQTVNVLALLKAHLHHPQTFFFFGASSLLSSTSTSTNTESSPSSTVSSSSSCTSSRNHDRIQLSSLPNYLALVINRARDASSPSQCIVEMPVDMDLLFLLKDQRAVGETLYKLHGYVTTAENGRMLAITKCREGKEWYRCLDMDVTVTDPLMGLNRVRSRGVVFCLYRLQERLIGAM</sequence>
<proteinExistence type="predicted"/>
<dbReference type="Pfam" id="PF00443">
    <property type="entry name" value="UCH"/>
    <property type="match status" value="1"/>
</dbReference>
<dbReference type="InterPro" id="IPR001394">
    <property type="entry name" value="Peptidase_C19_UCH"/>
</dbReference>
<evidence type="ECO:0000259" key="2">
    <source>
        <dbReference type="Pfam" id="PF00443"/>
    </source>
</evidence>
<organism evidence="3 4">
    <name type="scientific">Synchytrium endobioticum</name>
    <dbReference type="NCBI Taxonomy" id="286115"/>
    <lineage>
        <taxon>Eukaryota</taxon>
        <taxon>Fungi</taxon>
        <taxon>Fungi incertae sedis</taxon>
        <taxon>Chytridiomycota</taxon>
        <taxon>Chytridiomycota incertae sedis</taxon>
        <taxon>Chytridiomycetes</taxon>
        <taxon>Synchytriales</taxon>
        <taxon>Synchytriaceae</taxon>
        <taxon>Synchytrium</taxon>
    </lineage>
</organism>
<reference evidence="3 4" key="1">
    <citation type="journal article" date="2019" name="Sci. Rep.">
        <title>Comparative genomics of chytrid fungi reveal insights into the obligate biotrophic and pathogenic lifestyle of Synchytrium endobioticum.</title>
        <authorList>
            <person name="van de Vossenberg B.T.L.H."/>
            <person name="Warris S."/>
            <person name="Nguyen H.D.T."/>
            <person name="van Gent-Pelzer M.P.E."/>
            <person name="Joly D.L."/>
            <person name="van de Geest H.C."/>
            <person name="Bonants P.J.M."/>
            <person name="Smith D.S."/>
            <person name="Levesque C.A."/>
            <person name="van der Lee T.A.J."/>
        </authorList>
    </citation>
    <scope>NUCLEOTIDE SEQUENCE [LARGE SCALE GENOMIC DNA]</scope>
    <source>
        <strain evidence="3 4">LEV6574</strain>
    </source>
</reference>
<dbReference type="Gene3D" id="3.90.70.10">
    <property type="entry name" value="Cysteine proteinases"/>
    <property type="match status" value="1"/>
</dbReference>
<protein>
    <recommendedName>
        <fullName evidence="2">Peptidase C19 ubiquitin carboxyl-terminal hydrolase domain-containing protein</fullName>
    </recommendedName>
</protein>
<gene>
    <name evidence="3" type="ORF">SeLEV6574_g05085</name>
</gene>
<dbReference type="GO" id="GO:0016579">
    <property type="term" value="P:protein deubiquitination"/>
    <property type="evidence" value="ECO:0007669"/>
    <property type="project" value="InterPro"/>
</dbReference>
<dbReference type="SUPFAM" id="SSF54001">
    <property type="entry name" value="Cysteine proteinases"/>
    <property type="match status" value="1"/>
</dbReference>
<dbReference type="OrthoDB" id="2130834at2759"/>
<feature type="region of interest" description="Disordered" evidence="1">
    <location>
        <begin position="183"/>
        <end position="231"/>
    </location>
</feature>
<evidence type="ECO:0000313" key="3">
    <source>
        <dbReference type="EMBL" id="TPX43399.1"/>
    </source>
</evidence>
<name>A0A507CW30_9FUNG</name>
<feature type="domain" description="Peptidase C19 ubiquitin carboxyl-terminal hydrolase" evidence="2">
    <location>
        <begin position="307"/>
        <end position="411"/>
    </location>
</feature>
<dbReference type="Proteomes" id="UP000320475">
    <property type="component" value="Unassembled WGS sequence"/>
</dbReference>
<feature type="compositionally biased region" description="Low complexity" evidence="1">
    <location>
        <begin position="295"/>
        <end position="317"/>
    </location>
</feature>
<accession>A0A507CW30</accession>
<dbReference type="GO" id="GO:0004843">
    <property type="term" value="F:cysteine-type deubiquitinase activity"/>
    <property type="evidence" value="ECO:0007669"/>
    <property type="project" value="InterPro"/>
</dbReference>
<feature type="region of interest" description="Disordered" evidence="1">
    <location>
        <begin position="295"/>
        <end position="320"/>
    </location>
</feature>